<reference evidence="2 3" key="1">
    <citation type="submission" date="2019-03" db="EMBL/GenBank/DDBJ databases">
        <title>Single cell metagenomics reveals metabolic interactions within the superorganism composed of flagellate Streblomastix strix and complex community of Bacteroidetes bacteria on its surface.</title>
        <authorList>
            <person name="Treitli S.C."/>
            <person name="Kolisko M."/>
            <person name="Husnik F."/>
            <person name="Keeling P."/>
            <person name="Hampl V."/>
        </authorList>
    </citation>
    <scope>NUCLEOTIDE SEQUENCE [LARGE SCALE GENOMIC DNA]</scope>
    <source>
        <strain evidence="2">ST1C</strain>
    </source>
</reference>
<comment type="caution">
    <text evidence="2">The sequence shown here is derived from an EMBL/GenBank/DDBJ whole genome shotgun (WGS) entry which is preliminary data.</text>
</comment>
<evidence type="ECO:0000313" key="2">
    <source>
        <dbReference type="EMBL" id="KAA6397393.1"/>
    </source>
</evidence>
<feature type="domain" description="KilA-N" evidence="1">
    <location>
        <begin position="1"/>
        <end position="80"/>
    </location>
</feature>
<dbReference type="Proteomes" id="UP000324800">
    <property type="component" value="Unassembled WGS sequence"/>
</dbReference>
<evidence type="ECO:0000313" key="3">
    <source>
        <dbReference type="Proteomes" id="UP000324800"/>
    </source>
</evidence>
<protein>
    <recommendedName>
        <fullName evidence="1">KilA-N domain-containing protein</fullName>
    </recommendedName>
</protein>
<dbReference type="PROSITE" id="PS51301">
    <property type="entry name" value="KILA_N"/>
    <property type="match status" value="1"/>
</dbReference>
<accession>A0A5J4WRI2</accession>
<dbReference type="PANTHER" id="PTHR48135">
    <property type="match status" value="1"/>
</dbReference>
<dbReference type="AlphaFoldDB" id="A0A5J4WRI2"/>
<dbReference type="InterPro" id="IPR017880">
    <property type="entry name" value="KilA_N"/>
</dbReference>
<dbReference type="Pfam" id="PF04383">
    <property type="entry name" value="KilA-N"/>
    <property type="match status" value="1"/>
</dbReference>
<sequence>MYNKAFTTLQRSSHWKDYLKEETKENQSLQCCNHPLIYNINKGFDNDYKGYYISPILINYVAMWISPKYAVYVRKIMDQVNNRPVTYESSKDQVKLEAKPELKEQTIQNISDLTEPPEFKQQITSVDSFTWPERAGSIVIKIIICGATNTKI</sequence>
<dbReference type="PANTHER" id="PTHR48135:SF1">
    <property type="entry name" value="KILA-N DOMAIN-CONTAINING PROTEIN"/>
    <property type="match status" value="1"/>
</dbReference>
<proteinExistence type="predicted"/>
<dbReference type="InterPro" id="IPR018004">
    <property type="entry name" value="KilA/APSES_HTH"/>
</dbReference>
<organism evidence="2 3">
    <name type="scientific">Streblomastix strix</name>
    <dbReference type="NCBI Taxonomy" id="222440"/>
    <lineage>
        <taxon>Eukaryota</taxon>
        <taxon>Metamonada</taxon>
        <taxon>Preaxostyla</taxon>
        <taxon>Oxymonadida</taxon>
        <taxon>Streblomastigidae</taxon>
        <taxon>Streblomastix</taxon>
    </lineage>
</organism>
<evidence type="ECO:0000259" key="1">
    <source>
        <dbReference type="PROSITE" id="PS51301"/>
    </source>
</evidence>
<dbReference type="EMBL" id="SNRW01001191">
    <property type="protein sequence ID" value="KAA6397393.1"/>
    <property type="molecule type" value="Genomic_DNA"/>
</dbReference>
<gene>
    <name evidence="2" type="ORF">EZS28_007080</name>
</gene>
<name>A0A5J4WRI2_9EUKA</name>